<feature type="domain" description="Rhamnogalacturonase A/B/Epimerase-like pectate lyase" evidence="2">
    <location>
        <begin position="9"/>
        <end position="192"/>
    </location>
</feature>
<dbReference type="InterPro" id="IPR011050">
    <property type="entry name" value="Pectin_lyase_fold/virulence"/>
</dbReference>
<evidence type="ECO:0000313" key="4">
    <source>
        <dbReference type="Proteomes" id="UP001055712"/>
    </source>
</evidence>
<dbReference type="Pfam" id="PF12708">
    <property type="entry name" value="Pect-lyase_RHGA_epim"/>
    <property type="match status" value="1"/>
</dbReference>
<dbReference type="AlphaFoldDB" id="A0A9D4Z0V0"/>
<reference evidence="3" key="1">
    <citation type="journal article" date="2019" name="Plant J.">
        <title>Chlorella vulgaris genome assembly and annotation reveals the molecular basis for metabolic acclimation to high light conditions.</title>
        <authorList>
            <person name="Cecchin M."/>
            <person name="Marcolungo L."/>
            <person name="Rossato M."/>
            <person name="Girolomoni L."/>
            <person name="Cosentino E."/>
            <person name="Cuine S."/>
            <person name="Li-Beisson Y."/>
            <person name="Delledonne M."/>
            <person name="Ballottari M."/>
        </authorList>
    </citation>
    <scope>NUCLEOTIDE SEQUENCE</scope>
    <source>
        <strain evidence="3">211/11P</strain>
    </source>
</reference>
<accession>A0A9D4Z0V0</accession>
<name>A0A9D4Z0V0_CHLVU</name>
<evidence type="ECO:0000313" key="3">
    <source>
        <dbReference type="EMBL" id="KAI3437678.1"/>
    </source>
</evidence>
<dbReference type="InterPro" id="IPR024535">
    <property type="entry name" value="RHGA/B-epi-like_pectate_lyase"/>
</dbReference>
<dbReference type="InterPro" id="IPR012334">
    <property type="entry name" value="Pectin_lyas_fold"/>
</dbReference>
<feature type="compositionally biased region" description="Pro residues" evidence="1">
    <location>
        <begin position="546"/>
        <end position="607"/>
    </location>
</feature>
<evidence type="ECO:0000256" key="1">
    <source>
        <dbReference type="SAM" id="MobiDB-lite"/>
    </source>
</evidence>
<keyword evidence="4" id="KW-1185">Reference proteome</keyword>
<gene>
    <name evidence="3" type="ORF">D9Q98_000128</name>
</gene>
<proteinExistence type="predicted"/>
<dbReference type="OrthoDB" id="187139at2759"/>
<evidence type="ECO:0000259" key="2">
    <source>
        <dbReference type="Pfam" id="PF12708"/>
    </source>
</evidence>
<protein>
    <recommendedName>
        <fullName evidence="2">Rhamnogalacturonase A/B/Epimerase-like pectate lyase domain-containing protein</fullName>
    </recommendedName>
</protein>
<comment type="caution">
    <text evidence="3">The sequence shown here is derived from an EMBL/GenBank/DDBJ whole genome shotgun (WGS) entry which is preliminary data.</text>
</comment>
<organism evidence="3 4">
    <name type="scientific">Chlorella vulgaris</name>
    <name type="common">Green alga</name>
    <dbReference type="NCBI Taxonomy" id="3077"/>
    <lineage>
        <taxon>Eukaryota</taxon>
        <taxon>Viridiplantae</taxon>
        <taxon>Chlorophyta</taxon>
        <taxon>core chlorophytes</taxon>
        <taxon>Trebouxiophyceae</taxon>
        <taxon>Chlorellales</taxon>
        <taxon>Chlorellaceae</taxon>
        <taxon>Chlorella clade</taxon>
        <taxon>Chlorella</taxon>
    </lineage>
</organism>
<sequence>MPNPPVEVYNVKEYGAKGDNRTDDTAALMTAVKAATDNPAGGVVYLPAGVYILRRQIGVTTANVVIRGEGEQATIIRIPLSLSDVYTEGGDPTTWYIDDKGVIRSMWSFGGSFFRFLGKSMRSGQTGNRLATINESLTEGSYRIPVDSSAKFSAGQWVRIYVNDESTAACVGRRRLQATGTEFGAATDNTVSVTAITNAAGTATLGQLVIRPVPDRFKRDAMFQAALQSALEQQASDSGQGLTPAQALAASAATAPRKPDSVTAAAAPGTVVAWLYGDGLADSGGTKCAVSPDDISITAKVTVVDGRWIEIDRELPFPVQQGWQAVVHSYNPTVQDGGMEKLTIAFDHSTWAGHFTDRGYNAIEFSNSANMWLYQVTILNSDNAVFVGWTDHSTFLNVTVGVTSRRWMDKDFKRAENGHHAVGITHSHANLVDGFNIASKYIHDLTVSWGANLNVFTRGKGEDVNCDHHRSGPFANLFTDINMGYGLRPFASGGAKDRAAYTARLFSLPSRPARGRQPCSRHCLASKPQPTTPQPSPTFPASPATPQAPPPPTTAPPPSTTATPPPTTATPPPTTAPPPPATAPPPPTTAPPPSTTATPPPTTATPD</sequence>
<dbReference type="Gene3D" id="2.160.20.10">
    <property type="entry name" value="Single-stranded right-handed beta-helix, Pectin lyase-like"/>
    <property type="match status" value="1"/>
</dbReference>
<reference evidence="3" key="2">
    <citation type="submission" date="2020-11" db="EMBL/GenBank/DDBJ databases">
        <authorList>
            <person name="Cecchin M."/>
            <person name="Marcolungo L."/>
            <person name="Rossato M."/>
            <person name="Girolomoni L."/>
            <person name="Cosentino E."/>
            <person name="Cuine S."/>
            <person name="Li-Beisson Y."/>
            <person name="Delledonne M."/>
            <person name="Ballottari M."/>
        </authorList>
    </citation>
    <scope>NUCLEOTIDE SEQUENCE</scope>
    <source>
        <strain evidence="3">211/11P</strain>
        <tissue evidence="3">Whole cell</tissue>
    </source>
</reference>
<feature type="compositionally biased region" description="Pro residues" evidence="1">
    <location>
        <begin position="530"/>
        <end position="540"/>
    </location>
</feature>
<dbReference type="SUPFAM" id="SSF51126">
    <property type="entry name" value="Pectin lyase-like"/>
    <property type="match status" value="2"/>
</dbReference>
<feature type="region of interest" description="Disordered" evidence="1">
    <location>
        <begin position="510"/>
        <end position="607"/>
    </location>
</feature>
<dbReference type="Proteomes" id="UP001055712">
    <property type="component" value="Unassembled WGS sequence"/>
</dbReference>
<dbReference type="EMBL" id="SIDB01000001">
    <property type="protein sequence ID" value="KAI3437678.1"/>
    <property type="molecule type" value="Genomic_DNA"/>
</dbReference>